<name>A0A7R9MFD6_9ACAR</name>
<comment type="pathway">
    <text evidence="2">Protein modification; protein ubiquitination.</text>
</comment>
<feature type="compositionally biased region" description="Low complexity" evidence="11">
    <location>
        <begin position="518"/>
        <end position="529"/>
    </location>
</feature>
<dbReference type="Pfam" id="PF01485">
    <property type="entry name" value="IBR"/>
    <property type="match status" value="1"/>
</dbReference>
<dbReference type="PROSITE" id="PS51873">
    <property type="entry name" value="TRIAD"/>
    <property type="match status" value="1"/>
</dbReference>
<proteinExistence type="inferred from homology"/>
<dbReference type="Pfam" id="PF22605">
    <property type="entry name" value="IBR_2"/>
    <property type="match status" value="1"/>
</dbReference>
<dbReference type="GO" id="GO:0016567">
    <property type="term" value="P:protein ubiquitination"/>
    <property type="evidence" value="ECO:0007669"/>
    <property type="project" value="InterPro"/>
</dbReference>
<dbReference type="AlphaFoldDB" id="A0A7R9MFD6"/>
<dbReference type="InterPro" id="IPR031127">
    <property type="entry name" value="E3_UB_ligase_RBR"/>
</dbReference>
<dbReference type="InterPro" id="IPR048962">
    <property type="entry name" value="ARIH1-like_UBL"/>
</dbReference>
<evidence type="ECO:0000313" key="13">
    <source>
        <dbReference type="EMBL" id="CAD7659214.1"/>
    </source>
</evidence>
<dbReference type="InterPro" id="IPR002867">
    <property type="entry name" value="IBR_dom"/>
</dbReference>
<keyword evidence="8" id="KW-0863">Zinc-finger</keyword>
<dbReference type="OrthoDB" id="6256119at2759"/>
<evidence type="ECO:0000256" key="7">
    <source>
        <dbReference type="ARBA" id="ARBA00022737"/>
    </source>
</evidence>
<dbReference type="EMBL" id="CAJPVJ010016838">
    <property type="protein sequence ID" value="CAG2176376.1"/>
    <property type="molecule type" value="Genomic_DNA"/>
</dbReference>
<dbReference type="InterPro" id="IPR054694">
    <property type="entry name" value="Parkin-like_IBR"/>
</dbReference>
<feature type="compositionally biased region" description="Acidic residues" evidence="11">
    <location>
        <begin position="1"/>
        <end position="25"/>
    </location>
</feature>
<feature type="region of interest" description="Disordered" evidence="11">
    <location>
        <begin position="396"/>
        <end position="421"/>
    </location>
</feature>
<evidence type="ECO:0000256" key="3">
    <source>
        <dbReference type="ARBA" id="ARBA00005884"/>
    </source>
</evidence>
<evidence type="ECO:0000256" key="10">
    <source>
        <dbReference type="ARBA" id="ARBA00022833"/>
    </source>
</evidence>
<evidence type="ECO:0000313" key="14">
    <source>
        <dbReference type="Proteomes" id="UP000728032"/>
    </source>
</evidence>
<comment type="catalytic activity">
    <reaction evidence="1">
        <text>[E2 ubiquitin-conjugating enzyme]-S-ubiquitinyl-L-cysteine + [acceptor protein]-L-lysine = [E2 ubiquitin-conjugating enzyme]-L-cysteine + [acceptor protein]-N(6)-ubiquitinyl-L-lysine.</text>
        <dbReference type="EC" id="2.3.2.31"/>
    </reaction>
</comment>
<dbReference type="Pfam" id="PF21235">
    <property type="entry name" value="UBA_ARI1"/>
    <property type="match status" value="1"/>
</dbReference>
<keyword evidence="7" id="KW-0677">Repeat</keyword>
<evidence type="ECO:0000259" key="12">
    <source>
        <dbReference type="PROSITE" id="PS51873"/>
    </source>
</evidence>
<feature type="compositionally biased region" description="Basic residues" evidence="11">
    <location>
        <begin position="548"/>
        <end position="561"/>
    </location>
</feature>
<feature type="region of interest" description="Disordered" evidence="11">
    <location>
        <begin position="1"/>
        <end position="41"/>
    </location>
</feature>
<accession>A0A7R9MFD6</accession>
<feature type="domain" description="RING-type" evidence="12">
    <location>
        <begin position="138"/>
        <end position="353"/>
    </location>
</feature>
<protein>
    <recommendedName>
        <fullName evidence="4">RBR-type E3 ubiquitin transferase</fullName>
        <ecNumber evidence="4">2.3.2.31</ecNumber>
    </recommendedName>
</protein>
<comment type="similarity">
    <text evidence="3">Belongs to the RBR family. Ariadne subfamily.</text>
</comment>
<dbReference type="InterPro" id="IPR044066">
    <property type="entry name" value="TRIAD_supradom"/>
</dbReference>
<evidence type="ECO:0000256" key="8">
    <source>
        <dbReference type="ARBA" id="ARBA00022771"/>
    </source>
</evidence>
<evidence type="ECO:0000256" key="11">
    <source>
        <dbReference type="SAM" id="MobiDB-lite"/>
    </source>
</evidence>
<gene>
    <name evidence="13" type="ORF">ONB1V03_LOCUS15810</name>
</gene>
<keyword evidence="10" id="KW-0862">Zinc</keyword>
<keyword evidence="9" id="KW-0833">Ubl conjugation pathway</keyword>
<dbReference type="EC" id="2.3.2.31" evidence="4"/>
<evidence type="ECO:0000256" key="2">
    <source>
        <dbReference type="ARBA" id="ARBA00004906"/>
    </source>
</evidence>
<dbReference type="SUPFAM" id="SSF57850">
    <property type="entry name" value="RING/U-box"/>
    <property type="match status" value="3"/>
</dbReference>
<dbReference type="PANTHER" id="PTHR11685">
    <property type="entry name" value="RBR FAMILY RING FINGER AND IBR DOMAIN-CONTAINING"/>
    <property type="match status" value="1"/>
</dbReference>
<dbReference type="CDD" id="cd20356">
    <property type="entry name" value="Rcat_RBR_HHARI-like"/>
    <property type="match status" value="1"/>
</dbReference>
<organism evidence="13">
    <name type="scientific">Oppiella nova</name>
    <dbReference type="NCBI Taxonomy" id="334625"/>
    <lineage>
        <taxon>Eukaryota</taxon>
        <taxon>Metazoa</taxon>
        <taxon>Ecdysozoa</taxon>
        <taxon>Arthropoda</taxon>
        <taxon>Chelicerata</taxon>
        <taxon>Arachnida</taxon>
        <taxon>Acari</taxon>
        <taxon>Acariformes</taxon>
        <taxon>Sarcoptiformes</taxon>
        <taxon>Oribatida</taxon>
        <taxon>Brachypylina</taxon>
        <taxon>Oppioidea</taxon>
        <taxon>Oppiidae</taxon>
        <taxon>Oppiella</taxon>
    </lineage>
</organism>
<dbReference type="GO" id="GO:0008270">
    <property type="term" value="F:zinc ion binding"/>
    <property type="evidence" value="ECO:0007669"/>
    <property type="project" value="UniProtKB-KW"/>
</dbReference>
<dbReference type="GO" id="GO:0061630">
    <property type="term" value="F:ubiquitin protein ligase activity"/>
    <property type="evidence" value="ECO:0007669"/>
    <property type="project" value="UniProtKB-EC"/>
</dbReference>
<evidence type="ECO:0000256" key="5">
    <source>
        <dbReference type="ARBA" id="ARBA00022679"/>
    </source>
</evidence>
<evidence type="ECO:0000256" key="9">
    <source>
        <dbReference type="ARBA" id="ARBA00022786"/>
    </source>
</evidence>
<feature type="compositionally biased region" description="Low complexity" evidence="11">
    <location>
        <begin position="403"/>
        <end position="420"/>
    </location>
</feature>
<dbReference type="CDD" id="cd20343">
    <property type="entry name" value="BRcat_RBR_HHARI-like"/>
    <property type="match status" value="1"/>
</dbReference>
<dbReference type="Gene3D" id="1.20.120.1750">
    <property type="match status" value="1"/>
</dbReference>
<reference evidence="13" key="1">
    <citation type="submission" date="2020-11" db="EMBL/GenBank/DDBJ databases">
        <authorList>
            <person name="Tran Van P."/>
        </authorList>
    </citation>
    <scope>NUCLEOTIDE SEQUENCE</scope>
</reference>
<dbReference type="FunFam" id="3.30.40.10:FF:000019">
    <property type="entry name" value="RBR-type E3 ubiquitin transferase"/>
    <property type="match status" value="1"/>
</dbReference>
<dbReference type="EMBL" id="OC931663">
    <property type="protein sequence ID" value="CAD7659214.1"/>
    <property type="molecule type" value="Genomic_DNA"/>
</dbReference>
<keyword evidence="6" id="KW-0479">Metal-binding</keyword>
<evidence type="ECO:0000256" key="1">
    <source>
        <dbReference type="ARBA" id="ARBA00001798"/>
    </source>
</evidence>
<evidence type="ECO:0000256" key="4">
    <source>
        <dbReference type="ARBA" id="ARBA00012251"/>
    </source>
</evidence>
<feature type="compositionally biased region" description="Basic residues" evidence="11">
    <location>
        <begin position="499"/>
        <end position="511"/>
    </location>
</feature>
<dbReference type="SMART" id="SM00647">
    <property type="entry name" value="IBR"/>
    <property type="match status" value="2"/>
</dbReference>
<evidence type="ECO:0000256" key="6">
    <source>
        <dbReference type="ARBA" id="ARBA00022723"/>
    </source>
</evidence>
<keyword evidence="5" id="KW-0808">Transferase</keyword>
<feature type="region of interest" description="Disordered" evidence="11">
    <location>
        <begin position="499"/>
        <end position="561"/>
    </location>
</feature>
<dbReference type="Proteomes" id="UP000728032">
    <property type="component" value="Unassembled WGS sequence"/>
</dbReference>
<keyword evidence="14" id="KW-1185">Reference proteome</keyword>
<sequence>MCDIEVDDDIDLTYESDVEDEDNGPQDEPKPPMDEPMDDEDTIDTDQVVASTSSASRRAKYDILNVDEIVKLMNQSIDEVMSVMELPNDVIRILLNHFNWDKTHLLEKYFDSNRDQLFTDTHIIDPKKAMSSVANTRKNSLCLICYNDMNGEEMASISCGHEFYCWRQYLTNKIIGEGVCNAISCAENGCDIIVDDNTIQKIIEDKHVLVKYQYLMTNSFVVSNRFLRWCPSPDCLSAIKVDNYVEFIPIECKCGSVFCFICGERWHEPTRCAVLKSWQKKCLGESGEKIDCETANWILSYTKECPKCKAPIEKNGGCNHMTCRNQQCKYEFCWICLSDWSKHGYQTSCNKFEESKETQTARARLQRYIHYWTRFHNHQQSLNCEKKQHSEVRLKMDGDNHSNHSNHLNHSNHSVKSSKSPEIVNHLQSTSVANNQESDGSLTQKKVGKLKKLLEKRGLVPNDCVYYLLSTILYDNNKNVKKSVKKIFKCVHNLVINRRHSFQSHKSKNKKKGDNHSNHSNHSFKSSKSPEIVNHLQSMSEDSVKLRITSHKNARKSTRNP</sequence>